<evidence type="ECO:0000313" key="3">
    <source>
        <dbReference type="EMBL" id="GAA3698623.1"/>
    </source>
</evidence>
<keyword evidence="4" id="KW-1185">Reference proteome</keyword>
<dbReference type="EMBL" id="BAABDC010000002">
    <property type="protein sequence ID" value="GAA3698623.1"/>
    <property type="molecule type" value="Genomic_DNA"/>
</dbReference>
<proteinExistence type="predicted"/>
<comment type="caution">
    <text evidence="3">The sequence shown here is derived from an EMBL/GenBank/DDBJ whole genome shotgun (WGS) entry which is preliminary data.</text>
</comment>
<gene>
    <name evidence="3" type="ORF">GCM10022399_13830</name>
</gene>
<dbReference type="SUPFAM" id="SSF53474">
    <property type="entry name" value="alpha/beta-Hydrolases"/>
    <property type="match status" value="1"/>
</dbReference>
<feature type="domain" description="Serine aminopeptidase S33" evidence="2">
    <location>
        <begin position="85"/>
        <end position="219"/>
    </location>
</feature>
<feature type="region of interest" description="Disordered" evidence="1">
    <location>
        <begin position="303"/>
        <end position="333"/>
    </location>
</feature>
<dbReference type="GO" id="GO:0016787">
    <property type="term" value="F:hydrolase activity"/>
    <property type="evidence" value="ECO:0007669"/>
    <property type="project" value="UniProtKB-KW"/>
</dbReference>
<dbReference type="Gene3D" id="3.40.50.1820">
    <property type="entry name" value="alpha/beta hydrolase"/>
    <property type="match status" value="1"/>
</dbReference>
<evidence type="ECO:0000259" key="2">
    <source>
        <dbReference type="Pfam" id="PF12146"/>
    </source>
</evidence>
<organism evidence="3 4">
    <name type="scientific">Terrabacter ginsenosidimutans</name>
    <dbReference type="NCBI Taxonomy" id="490575"/>
    <lineage>
        <taxon>Bacteria</taxon>
        <taxon>Bacillati</taxon>
        <taxon>Actinomycetota</taxon>
        <taxon>Actinomycetes</taxon>
        <taxon>Micrococcales</taxon>
        <taxon>Intrasporangiaceae</taxon>
        <taxon>Terrabacter</taxon>
    </lineage>
</organism>
<sequence length="333" mass="35580">MAQVSSTKSTIVRSIIRTTLRAVDPVAPGVGARVAERLWFRLPAERPQALAPITSVPVRELLGSPFEALLRGRSVRGWTWGEGPVVYLVHGWGGTLEQLTPLVGPLLDRGMQVVAFDGLSHGRSDPGAHGPASSDAVELGRSLDAVATRFGPARAVVAHSMGALSALLAIRDGWLAAERLVLVAPPSGIPDLLAVLERELDLGTRTMRRLVERVRLRTGYAPDELDLVTVARALAVHERPELLVVHDLHDREAPHEASMRLVRSWPGAQLLSTAGLGHRRVLADAAVGGAVARFVDRLPVEASLHGEDRPQPLTSELGPDAAALPDRFRAGAA</sequence>
<reference evidence="4" key="1">
    <citation type="journal article" date="2019" name="Int. J. Syst. Evol. Microbiol.">
        <title>The Global Catalogue of Microorganisms (GCM) 10K type strain sequencing project: providing services to taxonomists for standard genome sequencing and annotation.</title>
        <authorList>
            <consortium name="The Broad Institute Genomics Platform"/>
            <consortium name="The Broad Institute Genome Sequencing Center for Infectious Disease"/>
            <person name="Wu L."/>
            <person name="Ma J."/>
        </authorList>
    </citation>
    <scope>NUCLEOTIDE SEQUENCE [LARGE SCALE GENOMIC DNA]</scope>
    <source>
        <strain evidence="4">JCM 17125</strain>
    </source>
</reference>
<keyword evidence="3" id="KW-0378">Hydrolase</keyword>
<dbReference type="InterPro" id="IPR022742">
    <property type="entry name" value="Hydrolase_4"/>
</dbReference>
<protein>
    <submittedName>
        <fullName evidence="3">Alpha/beta fold hydrolase</fullName>
    </submittedName>
</protein>
<evidence type="ECO:0000313" key="4">
    <source>
        <dbReference type="Proteomes" id="UP001501468"/>
    </source>
</evidence>
<dbReference type="Proteomes" id="UP001501468">
    <property type="component" value="Unassembled WGS sequence"/>
</dbReference>
<accession>A0ABP7D302</accession>
<dbReference type="Pfam" id="PF12146">
    <property type="entry name" value="Hydrolase_4"/>
    <property type="match status" value="1"/>
</dbReference>
<name>A0ABP7D302_9MICO</name>
<dbReference type="InterPro" id="IPR029058">
    <property type="entry name" value="AB_hydrolase_fold"/>
</dbReference>
<evidence type="ECO:0000256" key="1">
    <source>
        <dbReference type="SAM" id="MobiDB-lite"/>
    </source>
</evidence>